<protein>
    <submittedName>
        <fullName evidence="1">Uncharacterized protein</fullName>
    </submittedName>
</protein>
<organism evidence="1 2">
    <name type="scientific">Cardiocondyla obscurior</name>
    <dbReference type="NCBI Taxonomy" id="286306"/>
    <lineage>
        <taxon>Eukaryota</taxon>
        <taxon>Metazoa</taxon>
        <taxon>Ecdysozoa</taxon>
        <taxon>Arthropoda</taxon>
        <taxon>Hexapoda</taxon>
        <taxon>Insecta</taxon>
        <taxon>Pterygota</taxon>
        <taxon>Neoptera</taxon>
        <taxon>Endopterygota</taxon>
        <taxon>Hymenoptera</taxon>
        <taxon>Apocrita</taxon>
        <taxon>Aculeata</taxon>
        <taxon>Formicoidea</taxon>
        <taxon>Formicidae</taxon>
        <taxon>Myrmicinae</taxon>
        <taxon>Cardiocondyla</taxon>
    </lineage>
</organism>
<accession>A0AAW2GR78</accession>
<name>A0AAW2GR78_9HYME</name>
<keyword evidence="2" id="KW-1185">Reference proteome</keyword>
<reference evidence="1 2" key="1">
    <citation type="submission" date="2023-03" db="EMBL/GenBank/DDBJ databases">
        <title>High recombination rates correlate with genetic variation in Cardiocondyla obscurior ants.</title>
        <authorList>
            <person name="Errbii M."/>
        </authorList>
    </citation>
    <scope>NUCLEOTIDE SEQUENCE [LARGE SCALE GENOMIC DNA]</scope>
    <source>
        <strain evidence="1">Alpha-2009</strain>
        <tissue evidence="1">Whole body</tissue>
    </source>
</reference>
<dbReference type="Proteomes" id="UP001430953">
    <property type="component" value="Unassembled WGS sequence"/>
</dbReference>
<comment type="caution">
    <text evidence="1">The sequence shown here is derived from an EMBL/GenBank/DDBJ whole genome shotgun (WGS) entry which is preliminary data.</text>
</comment>
<dbReference type="AlphaFoldDB" id="A0AAW2GR78"/>
<sequence length="136" mass="15817">MLSLQESIASADGRSTVSRVTIIFGVKFFRLQISTFIFTHKSTYLQKGLVFFFINVRLCLLILWSSISTSFSSDSQILTAAITSEAFCWRSKNREYGEREKEKKERRKKKRERRALCFLALTEDRCDSMCKDTCTK</sequence>
<evidence type="ECO:0000313" key="2">
    <source>
        <dbReference type="Proteomes" id="UP001430953"/>
    </source>
</evidence>
<proteinExistence type="predicted"/>
<dbReference type="EMBL" id="JADYXP020000002">
    <property type="protein sequence ID" value="KAL0129784.1"/>
    <property type="molecule type" value="Genomic_DNA"/>
</dbReference>
<evidence type="ECO:0000313" key="1">
    <source>
        <dbReference type="EMBL" id="KAL0129784.1"/>
    </source>
</evidence>
<gene>
    <name evidence="1" type="ORF">PUN28_001798</name>
</gene>